<keyword evidence="3" id="KW-0648">Protein biosynthesis</keyword>
<reference evidence="3" key="1">
    <citation type="journal article" date="2023" name="Mol. Phylogenet. Evol.">
        <title>Genome-scale phylogeny and comparative genomics of the fungal order Sordariales.</title>
        <authorList>
            <person name="Hensen N."/>
            <person name="Bonometti L."/>
            <person name="Westerberg I."/>
            <person name="Brannstrom I.O."/>
            <person name="Guillou S."/>
            <person name="Cros-Aarteil S."/>
            <person name="Calhoun S."/>
            <person name="Haridas S."/>
            <person name="Kuo A."/>
            <person name="Mondo S."/>
            <person name="Pangilinan J."/>
            <person name="Riley R."/>
            <person name="LaButti K."/>
            <person name="Andreopoulos B."/>
            <person name="Lipzen A."/>
            <person name="Chen C."/>
            <person name="Yan M."/>
            <person name="Daum C."/>
            <person name="Ng V."/>
            <person name="Clum A."/>
            <person name="Steindorff A."/>
            <person name="Ohm R.A."/>
            <person name="Martin F."/>
            <person name="Silar P."/>
            <person name="Natvig D.O."/>
            <person name="Lalanne C."/>
            <person name="Gautier V."/>
            <person name="Ament-Velasquez S.L."/>
            <person name="Kruys A."/>
            <person name="Hutchinson M.I."/>
            <person name="Powell A.J."/>
            <person name="Barry K."/>
            <person name="Miller A.N."/>
            <person name="Grigoriev I.V."/>
            <person name="Debuchy R."/>
            <person name="Gladieux P."/>
            <person name="Hiltunen Thoren M."/>
            <person name="Johannesson H."/>
        </authorList>
    </citation>
    <scope>NUCLEOTIDE SEQUENCE</scope>
    <source>
        <strain evidence="3">CBS 990.96</strain>
    </source>
</reference>
<feature type="region of interest" description="Disordered" evidence="1">
    <location>
        <begin position="794"/>
        <end position="818"/>
    </location>
</feature>
<dbReference type="Pfam" id="PF00625">
    <property type="entry name" value="Guanylate_kin"/>
    <property type="match status" value="1"/>
</dbReference>
<feature type="compositionally biased region" description="Basic and acidic residues" evidence="1">
    <location>
        <begin position="244"/>
        <end position="259"/>
    </location>
</feature>
<dbReference type="PANTHER" id="PTHR13265">
    <property type="entry name" value="THO COMPLEX SUBUNIT 1"/>
    <property type="match status" value="1"/>
</dbReference>
<protein>
    <submittedName>
        <fullName evidence="3">THO complex subunit 1 transcription elongation factor-domain-containing protein</fullName>
    </submittedName>
</protein>
<dbReference type="SMART" id="SM00072">
    <property type="entry name" value="GuKc"/>
    <property type="match status" value="1"/>
</dbReference>
<dbReference type="Pfam" id="PF11957">
    <property type="entry name" value="efThoc1"/>
    <property type="match status" value="1"/>
</dbReference>
<dbReference type="InterPro" id="IPR008145">
    <property type="entry name" value="GK/Ca_channel_bsu"/>
</dbReference>
<dbReference type="Proteomes" id="UP001301958">
    <property type="component" value="Unassembled WGS sequence"/>
</dbReference>
<accession>A0AAN7GSR1</accession>
<evidence type="ECO:0000259" key="2">
    <source>
        <dbReference type="PROSITE" id="PS50052"/>
    </source>
</evidence>
<dbReference type="EMBL" id="MU865354">
    <property type="protein sequence ID" value="KAK4226081.1"/>
    <property type="molecule type" value="Genomic_DNA"/>
</dbReference>
<keyword evidence="4" id="KW-1185">Reference proteome</keyword>
<evidence type="ECO:0000313" key="3">
    <source>
        <dbReference type="EMBL" id="KAK4226081.1"/>
    </source>
</evidence>
<dbReference type="Gene3D" id="3.40.50.300">
    <property type="entry name" value="P-loop containing nucleotide triphosphate hydrolases"/>
    <property type="match status" value="1"/>
</dbReference>
<dbReference type="InterPro" id="IPR008144">
    <property type="entry name" value="Guanylate_kin-like_dom"/>
</dbReference>
<dbReference type="InterPro" id="IPR027417">
    <property type="entry name" value="P-loop_NTPase"/>
</dbReference>
<dbReference type="GO" id="GO:0006406">
    <property type="term" value="P:mRNA export from nucleus"/>
    <property type="evidence" value="ECO:0007669"/>
    <property type="project" value="TreeGrafter"/>
</dbReference>
<sequence length="818" mass="91722">MPAIIIDNHGIEAVARAGAFLEDLLRVADSVKQTHALEPPLVESDFENIEEQFNSIYDSEQTSNDAAETRIQRFAIIETAVRETCKNLVATTPIESPDFVRVWNLFDILSILSDKELCDPALLLWLVEELLDSQTIVGCRKIFDFLESRREKITSKHFGQKKLVILRACNELARRLSRHLDPAFAGRILIFMFQSFPLGDKSAVNLRGEYHVENVTTFDQDPPKLEEDADKMDVDVDVGTPNGSRREKSNGAEEDKKPLDPDALYPVFWALQESFNQPKRLFEANNFASFKTSIETTMTAFLTIKDEQPRNKERQEKLIEDLANSLKRRRVDGEDTLANGFNAKYLTSRDLFKLEISDLAFRRNILIQVLIIMDFLLALSPAAKKKLSQIENPNKSAIYPDQQLSDEDLEWVVKTKDSIMTYLKQGFEGPYFVRLLETVLARDKNWVWWKAEGCPPIELPRLSPDLFVKSMNSAGKLATTKRLRATPMGSLSLDFLSDDEEEKNLAKLMNPERYRFPSLDVFKNGIADDQFEIDMSRNNNEALNAAVEGKASKTWRALRIASKFKLAAFDKIQDDEKIDAIFEEAPAEKDDDGQEEEVVNGEAVFPEDRRPIVVVDASPGSALAKQLITQHSRTFTKVAVHVTRKAAEGEVNGQDYHFVDTQAFNMLRDGDQFLEFSDEGDNIHGTSRKVVDSITDNDRIAVMVMDKDGAQQVKDNGFDARFIFIQPPVTEILEAQLKQGGLSEETIQQAVKAASEAAEHASNNPDFYHSGVEAEFKTLESVIFGSEVGVGETSAAAAPTDDGDVAMTDGDVAAPAPT</sequence>
<feature type="domain" description="Guanylate kinase-like" evidence="2">
    <location>
        <begin position="609"/>
        <end position="784"/>
    </location>
</feature>
<name>A0AAN7GSR1_9PEZI</name>
<evidence type="ECO:0000313" key="4">
    <source>
        <dbReference type="Proteomes" id="UP001301958"/>
    </source>
</evidence>
<dbReference type="GO" id="GO:0003746">
    <property type="term" value="F:translation elongation factor activity"/>
    <property type="evidence" value="ECO:0007669"/>
    <property type="project" value="UniProtKB-KW"/>
</dbReference>
<organism evidence="3 4">
    <name type="scientific">Podospora fimiseda</name>
    <dbReference type="NCBI Taxonomy" id="252190"/>
    <lineage>
        <taxon>Eukaryota</taxon>
        <taxon>Fungi</taxon>
        <taxon>Dikarya</taxon>
        <taxon>Ascomycota</taxon>
        <taxon>Pezizomycotina</taxon>
        <taxon>Sordariomycetes</taxon>
        <taxon>Sordariomycetidae</taxon>
        <taxon>Sordariales</taxon>
        <taxon>Podosporaceae</taxon>
        <taxon>Podospora</taxon>
    </lineage>
</organism>
<dbReference type="InterPro" id="IPR021861">
    <property type="entry name" value="THO_THOC1"/>
</dbReference>
<evidence type="ECO:0000256" key="1">
    <source>
        <dbReference type="SAM" id="MobiDB-lite"/>
    </source>
</evidence>
<keyword evidence="3" id="KW-0251">Elongation factor</keyword>
<feature type="region of interest" description="Disordered" evidence="1">
    <location>
        <begin position="217"/>
        <end position="259"/>
    </location>
</feature>
<dbReference type="PROSITE" id="PS50052">
    <property type="entry name" value="GUANYLATE_KINASE_2"/>
    <property type="match status" value="1"/>
</dbReference>
<feature type="compositionally biased region" description="Basic and acidic residues" evidence="1">
    <location>
        <begin position="221"/>
        <end position="234"/>
    </location>
</feature>
<reference evidence="3" key="2">
    <citation type="submission" date="2023-05" db="EMBL/GenBank/DDBJ databases">
        <authorList>
            <consortium name="Lawrence Berkeley National Laboratory"/>
            <person name="Steindorff A."/>
            <person name="Hensen N."/>
            <person name="Bonometti L."/>
            <person name="Westerberg I."/>
            <person name="Brannstrom I.O."/>
            <person name="Guillou S."/>
            <person name="Cros-Aarteil S."/>
            <person name="Calhoun S."/>
            <person name="Haridas S."/>
            <person name="Kuo A."/>
            <person name="Mondo S."/>
            <person name="Pangilinan J."/>
            <person name="Riley R."/>
            <person name="Labutti K."/>
            <person name="Andreopoulos B."/>
            <person name="Lipzen A."/>
            <person name="Chen C."/>
            <person name="Yanf M."/>
            <person name="Daum C."/>
            <person name="Ng V."/>
            <person name="Clum A."/>
            <person name="Ohm R."/>
            <person name="Martin F."/>
            <person name="Silar P."/>
            <person name="Natvig D."/>
            <person name="Lalanne C."/>
            <person name="Gautier V."/>
            <person name="Ament-Velasquez S.L."/>
            <person name="Kruys A."/>
            <person name="Hutchinson M.I."/>
            <person name="Powell A.J."/>
            <person name="Barry K."/>
            <person name="Miller A.N."/>
            <person name="Grigoriev I.V."/>
            <person name="Debuchy R."/>
            <person name="Gladieux P."/>
            <person name="Thoren M.H."/>
            <person name="Johannesson H."/>
        </authorList>
    </citation>
    <scope>NUCLEOTIDE SEQUENCE</scope>
    <source>
        <strain evidence="3">CBS 990.96</strain>
    </source>
</reference>
<dbReference type="AlphaFoldDB" id="A0AAN7GSR1"/>
<dbReference type="CDD" id="cd00071">
    <property type="entry name" value="GMPK"/>
    <property type="match status" value="1"/>
</dbReference>
<dbReference type="SUPFAM" id="SSF52540">
    <property type="entry name" value="P-loop containing nucleoside triphosphate hydrolases"/>
    <property type="match status" value="1"/>
</dbReference>
<dbReference type="PANTHER" id="PTHR13265:SF0">
    <property type="entry name" value="HPR1"/>
    <property type="match status" value="1"/>
</dbReference>
<comment type="caution">
    <text evidence="3">The sequence shown here is derived from an EMBL/GenBank/DDBJ whole genome shotgun (WGS) entry which is preliminary data.</text>
</comment>
<gene>
    <name evidence="3" type="ORF">QBC38DRAFT_367312</name>
</gene>
<dbReference type="GO" id="GO:0000445">
    <property type="term" value="C:THO complex part of transcription export complex"/>
    <property type="evidence" value="ECO:0007669"/>
    <property type="project" value="TreeGrafter"/>
</dbReference>
<proteinExistence type="predicted"/>